<feature type="binding site" evidence="7">
    <location>
        <position position="253"/>
    </location>
    <ligand>
        <name>O2</name>
        <dbReference type="ChEBI" id="CHEBI:15379"/>
    </ligand>
</feature>
<comment type="function">
    <text evidence="5 8">Catalyzes the oxidation of uric acid to 5-hydroxyisourate, which is further processed to form (S)-allantoin.</text>
</comment>
<feature type="binding site" evidence="7">
    <location>
        <position position="161"/>
    </location>
    <ligand>
        <name>5-hydroxyisourate</name>
        <dbReference type="ChEBI" id="CHEBI:18072"/>
    </ligand>
</feature>
<evidence type="ECO:0000256" key="3">
    <source>
        <dbReference type="ARBA" id="ARBA00022631"/>
    </source>
</evidence>
<feature type="binding site" evidence="7">
    <location>
        <position position="57"/>
    </location>
    <ligand>
        <name>O2</name>
        <dbReference type="ChEBI" id="CHEBI:15379"/>
    </ligand>
</feature>
<dbReference type="RefSeq" id="WP_184960561.1">
    <property type="nucleotide sequence ID" value="NZ_JACHIN010000003.1"/>
</dbReference>
<feature type="binding site" evidence="7">
    <location>
        <position position="58"/>
    </location>
    <ligand>
        <name>urate</name>
        <dbReference type="ChEBI" id="CHEBI:17775"/>
    </ligand>
</feature>
<dbReference type="Pfam" id="PF01014">
    <property type="entry name" value="Uricase"/>
    <property type="match status" value="2"/>
</dbReference>
<dbReference type="PANTHER" id="PTHR42874">
    <property type="entry name" value="URICASE"/>
    <property type="match status" value="1"/>
</dbReference>
<dbReference type="AlphaFoldDB" id="A0A7W8EF41"/>
<evidence type="ECO:0000313" key="9">
    <source>
        <dbReference type="EMBL" id="MBB5076946.1"/>
    </source>
</evidence>
<comment type="catalytic activity">
    <reaction evidence="5 8">
        <text>urate + O2 + H2O = 5-hydroxyisourate + H2O2</text>
        <dbReference type="Rhea" id="RHEA:21368"/>
        <dbReference type="ChEBI" id="CHEBI:15377"/>
        <dbReference type="ChEBI" id="CHEBI:15379"/>
        <dbReference type="ChEBI" id="CHEBI:16240"/>
        <dbReference type="ChEBI" id="CHEBI:17775"/>
        <dbReference type="ChEBI" id="CHEBI:18072"/>
        <dbReference type="EC" id="1.7.3.3"/>
    </reaction>
</comment>
<feature type="binding site" evidence="7">
    <location>
        <position position="178"/>
    </location>
    <ligand>
        <name>5-hydroxyisourate</name>
        <dbReference type="ChEBI" id="CHEBI:18072"/>
    </ligand>
</feature>
<keyword evidence="10" id="KW-1185">Reference proteome</keyword>
<evidence type="ECO:0000256" key="7">
    <source>
        <dbReference type="PIRSR" id="PIRSR000241-2"/>
    </source>
</evidence>
<feature type="binding site" evidence="7">
    <location>
        <position position="253"/>
    </location>
    <ligand>
        <name>urate</name>
        <dbReference type="ChEBI" id="CHEBI:17775"/>
    </ligand>
</feature>
<dbReference type="UniPathway" id="UPA00394">
    <property type="reaction ID" value="UER00650"/>
</dbReference>
<dbReference type="NCBIfam" id="TIGR03383">
    <property type="entry name" value="urate_oxi"/>
    <property type="match status" value="1"/>
</dbReference>
<keyword evidence="4 5" id="KW-0560">Oxidoreductase</keyword>
<accession>A0A7W8EF41</accession>
<reference evidence="9 10" key="1">
    <citation type="submission" date="2020-08" db="EMBL/GenBank/DDBJ databases">
        <title>Genomic Encyclopedia of Type Strains, Phase IV (KMG-IV): sequencing the most valuable type-strain genomes for metagenomic binning, comparative biology and taxonomic classification.</title>
        <authorList>
            <person name="Goeker M."/>
        </authorList>
    </citation>
    <scope>NUCLEOTIDE SEQUENCE [LARGE SCALE GENOMIC DNA]</scope>
    <source>
        <strain evidence="9 10">DSM 45385</strain>
    </source>
</reference>
<feature type="binding site" evidence="7">
    <location>
        <position position="178"/>
    </location>
    <ligand>
        <name>urate</name>
        <dbReference type="ChEBI" id="CHEBI:17775"/>
    </ligand>
</feature>
<dbReference type="EC" id="1.7.3.3" evidence="5 8"/>
<evidence type="ECO:0000256" key="5">
    <source>
        <dbReference type="PIRNR" id="PIRNR000241"/>
    </source>
</evidence>
<dbReference type="PIRSF" id="PIRSF000241">
    <property type="entry name" value="Urate_oxidase"/>
    <property type="match status" value="1"/>
</dbReference>
<feature type="binding site" evidence="7">
    <location>
        <position position="57"/>
    </location>
    <ligand>
        <name>5-hydroxyisourate</name>
        <dbReference type="ChEBI" id="CHEBI:18072"/>
    </ligand>
</feature>
<evidence type="ECO:0000256" key="1">
    <source>
        <dbReference type="ARBA" id="ARBA00004831"/>
    </source>
</evidence>
<dbReference type="GO" id="GO:0019628">
    <property type="term" value="P:urate catabolic process"/>
    <property type="evidence" value="ECO:0007669"/>
    <property type="project" value="UniProtKB-UniPathway"/>
</dbReference>
<feature type="binding site" evidence="7">
    <location>
        <position position="161"/>
    </location>
    <ligand>
        <name>urate</name>
        <dbReference type="ChEBI" id="CHEBI:17775"/>
    </ligand>
</feature>
<feature type="active site" description="Charge relay system" evidence="6">
    <location>
        <position position="255"/>
    </location>
</feature>
<evidence type="ECO:0000256" key="8">
    <source>
        <dbReference type="RuleBase" id="RU004455"/>
    </source>
</evidence>
<comment type="caution">
    <text evidence="9">The sequence shown here is derived from an EMBL/GenBank/DDBJ whole genome shotgun (WGS) entry which is preliminary data.</text>
</comment>
<dbReference type="PRINTS" id="PR00093">
    <property type="entry name" value="URICASE"/>
</dbReference>
<protein>
    <recommendedName>
        <fullName evidence="5 8">Uricase</fullName>
        <ecNumber evidence="5 8">1.7.3.3</ecNumber>
    </recommendedName>
    <alternativeName>
        <fullName evidence="5">Urate oxidase</fullName>
    </alternativeName>
</protein>
<dbReference type="Gene3D" id="3.10.270.10">
    <property type="entry name" value="Urate Oxidase"/>
    <property type="match status" value="1"/>
</dbReference>
<feature type="active site" description="Charge relay system" evidence="6">
    <location>
        <position position="12"/>
    </location>
</feature>
<feature type="binding site" evidence="7">
    <location>
        <position position="227"/>
    </location>
    <ligand>
        <name>urate</name>
        <dbReference type="ChEBI" id="CHEBI:17775"/>
    </ligand>
</feature>
<keyword evidence="3 5" id="KW-0659">Purine metabolism</keyword>
<gene>
    <name evidence="9" type="ORF">HNR40_002419</name>
</gene>
<dbReference type="InterPro" id="IPR002042">
    <property type="entry name" value="Uricase"/>
</dbReference>
<feature type="binding site" evidence="7">
    <location>
        <position position="57"/>
    </location>
    <ligand>
        <name>urate</name>
        <dbReference type="ChEBI" id="CHEBI:17775"/>
    </ligand>
</feature>
<dbReference type="SUPFAM" id="SSF55620">
    <property type="entry name" value="Tetrahydrobiopterin biosynthesis enzymes-like"/>
    <property type="match status" value="2"/>
</dbReference>
<dbReference type="GO" id="GO:0004846">
    <property type="term" value="F:urate oxidase activity"/>
    <property type="evidence" value="ECO:0007669"/>
    <property type="project" value="UniProtKB-EC"/>
</dbReference>
<evidence type="ECO:0000313" key="10">
    <source>
        <dbReference type="Proteomes" id="UP000568380"/>
    </source>
</evidence>
<proteinExistence type="inferred from homology"/>
<dbReference type="EMBL" id="JACHIN010000003">
    <property type="protein sequence ID" value="MBB5076946.1"/>
    <property type="molecule type" value="Genomic_DNA"/>
</dbReference>
<feature type="binding site" evidence="7">
    <location>
        <position position="227"/>
    </location>
    <ligand>
        <name>5-hydroxyisourate</name>
        <dbReference type="ChEBI" id="CHEBI:18072"/>
    </ligand>
</feature>
<organism evidence="9 10">
    <name type="scientific">Nonomuraea endophytica</name>
    <dbReference type="NCBI Taxonomy" id="714136"/>
    <lineage>
        <taxon>Bacteria</taxon>
        <taxon>Bacillati</taxon>
        <taxon>Actinomycetota</taxon>
        <taxon>Actinomycetes</taxon>
        <taxon>Streptosporangiales</taxon>
        <taxon>Streptosporangiaceae</taxon>
        <taxon>Nonomuraea</taxon>
    </lineage>
</organism>
<comment type="similarity">
    <text evidence="2 5 8">Belongs to the uricase family.</text>
</comment>
<comment type="pathway">
    <text evidence="1 5">Purine metabolism; urate degradation; (S)-allantoin from urate: step 1/3.</text>
</comment>
<feature type="active site" description="Charge relay system" evidence="6">
    <location>
        <position position="57"/>
    </location>
</feature>
<evidence type="ECO:0000256" key="4">
    <source>
        <dbReference type="ARBA" id="ARBA00023002"/>
    </source>
</evidence>
<sequence length="300" mass="33309">MPVILGPNRYGKAETRVVRVVRDGGVHHIKDINVSSALSGDMADVHLTGSNEAVLPTDTQKNTAFAFARKHGIGQIEDFALLLARHYVGSQPTIGHARVEIEEYGWRRIPVSGGPSEPRHSFVRDGQEVRTCVVHHDEDGRTTVVSGLKDLVVLNSTGSEFHGYIEDEYTTLKPTTDRILATAVSAQWRHSGESHDFGASYDFGTSYDEVRRCLLEAFAGTHSLSLQQTLYAMGRRVLDTREEVCEIRFAMPNKHHFLVDLAPFGLDNDNEVYYAADRPYGLIEGAVLRDDAPDAAFAWE</sequence>
<feature type="binding site" evidence="7">
    <location>
        <position position="253"/>
    </location>
    <ligand>
        <name>5-hydroxyisourate</name>
        <dbReference type="ChEBI" id="CHEBI:18072"/>
    </ligand>
</feature>
<name>A0A7W8EF41_9ACTN</name>
<evidence type="ECO:0000256" key="2">
    <source>
        <dbReference type="ARBA" id="ARBA00009760"/>
    </source>
</evidence>
<dbReference type="Proteomes" id="UP000568380">
    <property type="component" value="Unassembled WGS sequence"/>
</dbReference>
<evidence type="ECO:0000256" key="6">
    <source>
        <dbReference type="PIRSR" id="PIRSR000241-1"/>
    </source>
</evidence>
<dbReference type="PANTHER" id="PTHR42874:SF1">
    <property type="entry name" value="URICASE"/>
    <property type="match status" value="1"/>
</dbReference>
<dbReference type="GO" id="GO:0006144">
    <property type="term" value="P:purine nucleobase metabolic process"/>
    <property type="evidence" value="ECO:0007669"/>
    <property type="project" value="UniProtKB-KW"/>
</dbReference>